<evidence type="ECO:0000313" key="3">
    <source>
        <dbReference type="Proteomes" id="UP000198853"/>
    </source>
</evidence>
<reference evidence="2 3" key="1">
    <citation type="submission" date="2016-10" db="EMBL/GenBank/DDBJ databases">
        <authorList>
            <person name="de Groot N.N."/>
        </authorList>
    </citation>
    <scope>NUCLEOTIDE SEQUENCE [LARGE SCALE GENOMIC DNA]</scope>
    <source>
        <strain evidence="2 3">DSM 21771</strain>
    </source>
</reference>
<feature type="transmembrane region" description="Helical" evidence="1">
    <location>
        <begin position="53"/>
        <end position="75"/>
    </location>
</feature>
<evidence type="ECO:0000256" key="1">
    <source>
        <dbReference type="SAM" id="Phobius"/>
    </source>
</evidence>
<evidence type="ECO:0008006" key="4">
    <source>
        <dbReference type="Google" id="ProtNLM"/>
    </source>
</evidence>
<protein>
    <recommendedName>
        <fullName evidence="4">Membrane protein YczE</fullName>
    </recommendedName>
</protein>
<dbReference type="AlphaFoldDB" id="A0A1G8NZS3"/>
<dbReference type="PANTHER" id="PTHR40078:SF1">
    <property type="entry name" value="INTEGRAL MEMBRANE PROTEIN"/>
    <property type="match status" value="1"/>
</dbReference>
<keyword evidence="3" id="KW-1185">Reference proteome</keyword>
<feature type="transmembrane region" description="Helical" evidence="1">
    <location>
        <begin position="82"/>
        <end position="103"/>
    </location>
</feature>
<feature type="transmembrane region" description="Helical" evidence="1">
    <location>
        <begin position="159"/>
        <end position="187"/>
    </location>
</feature>
<proteinExistence type="predicted"/>
<gene>
    <name evidence="2" type="ORF">SAMN04488123_107116</name>
</gene>
<keyword evidence="1" id="KW-0472">Membrane</keyword>
<name>A0A1G8NZS3_9BACI</name>
<dbReference type="Pfam" id="PF19700">
    <property type="entry name" value="DUF6198"/>
    <property type="match status" value="1"/>
</dbReference>
<sequence>MQHQYGRVKRDVVRWSIFTIGLMIVAVGIALMIRADLGAAPWDVFHIGLTMNAGLTVGSWSIIVGIVIIGVAAILDKKRPQVGSVLNMIFVGVFLDLFLLIMATPDSLWLRFAMLIGGILIMGLGIGIYIAPKCGAGPRDTLMLSIANRTGMQVGRARLFMELSVLAMGWILGGPVFIGTIIFSLTIGPVVGYALPYCQRLFNDWLERRDRYEDFYKGSVRAHHHDRVS</sequence>
<dbReference type="RefSeq" id="WP_090398522.1">
    <property type="nucleotide sequence ID" value="NZ_FNEN01000007.1"/>
</dbReference>
<evidence type="ECO:0000313" key="2">
    <source>
        <dbReference type="EMBL" id="SDI85605.1"/>
    </source>
</evidence>
<dbReference type="PANTHER" id="PTHR40078">
    <property type="entry name" value="INTEGRAL MEMBRANE PROTEIN-RELATED"/>
    <property type="match status" value="1"/>
</dbReference>
<organism evidence="2 3">
    <name type="scientific">Natribacillus halophilus</name>
    <dbReference type="NCBI Taxonomy" id="549003"/>
    <lineage>
        <taxon>Bacteria</taxon>
        <taxon>Bacillati</taxon>
        <taxon>Bacillota</taxon>
        <taxon>Bacilli</taxon>
        <taxon>Bacillales</taxon>
        <taxon>Bacillaceae</taxon>
        <taxon>Natribacillus</taxon>
    </lineage>
</organism>
<feature type="transmembrane region" description="Helical" evidence="1">
    <location>
        <begin position="12"/>
        <end position="33"/>
    </location>
</feature>
<feature type="transmembrane region" description="Helical" evidence="1">
    <location>
        <begin position="109"/>
        <end position="131"/>
    </location>
</feature>
<dbReference type="EMBL" id="FNEN01000007">
    <property type="protein sequence ID" value="SDI85605.1"/>
    <property type="molecule type" value="Genomic_DNA"/>
</dbReference>
<dbReference type="InterPro" id="IPR038750">
    <property type="entry name" value="YczE/YyaS-like"/>
</dbReference>
<dbReference type="Proteomes" id="UP000198853">
    <property type="component" value="Unassembled WGS sequence"/>
</dbReference>
<keyword evidence="1" id="KW-1133">Transmembrane helix</keyword>
<accession>A0A1G8NZS3</accession>
<keyword evidence="1" id="KW-0812">Transmembrane</keyword>